<keyword evidence="2" id="KW-1185">Reference proteome</keyword>
<sequence>MMASKTEKPPRPCDIRYFQKVKFVLTKDANFVTVSGQQPSLEALNAEIDKALNGSLNKNISKVKLFHTRLYNYAIISYLTDEYKFKIKWKALYKNEPTTQVRFAVPGHGPAYYLQEDPHGFHVTRLSEHVFWIESLLRLHPQIRKYDLEPVLLPYSNPPNYLTNLERCPTKPKTNDEEVLILPSSGSDLYRDPKKINATKGTYFLNQVIDQQHRYRLHVELLEDEFGDPFFYHILTYMEHPTEVFSDDFLLSKKCYIRKFKKESAEIPRMLVVPLEYATEYVPLPRPSEVDSIPILEPTTATAEPTKTIVAGTKILGKKASNEECNYVIATVIMVLIALVVE</sequence>
<comment type="caution">
    <text evidence="1">The sequence shown here is derived from an EMBL/GenBank/DDBJ whole genome shotgun (WGS) entry which is preliminary data.</text>
</comment>
<evidence type="ECO:0000313" key="2">
    <source>
        <dbReference type="Proteomes" id="UP000298663"/>
    </source>
</evidence>
<dbReference type="Proteomes" id="UP000298663">
    <property type="component" value="Unassembled WGS sequence"/>
</dbReference>
<accession>A0A4U5N133</accession>
<reference evidence="1 2" key="1">
    <citation type="journal article" date="2015" name="Genome Biol.">
        <title>Comparative genomics of Steinernema reveals deeply conserved gene regulatory networks.</title>
        <authorList>
            <person name="Dillman A.R."/>
            <person name="Macchietto M."/>
            <person name="Porter C.F."/>
            <person name="Rogers A."/>
            <person name="Williams B."/>
            <person name="Antoshechkin I."/>
            <person name="Lee M.M."/>
            <person name="Goodwin Z."/>
            <person name="Lu X."/>
            <person name="Lewis E.E."/>
            <person name="Goodrich-Blair H."/>
            <person name="Stock S.P."/>
            <person name="Adams B.J."/>
            <person name="Sternberg P.W."/>
            <person name="Mortazavi A."/>
        </authorList>
    </citation>
    <scope>NUCLEOTIDE SEQUENCE [LARGE SCALE GENOMIC DNA]</scope>
    <source>
        <strain evidence="1 2">ALL</strain>
    </source>
</reference>
<organism evidence="1 2">
    <name type="scientific">Steinernema carpocapsae</name>
    <name type="common">Entomopathogenic nematode</name>
    <dbReference type="NCBI Taxonomy" id="34508"/>
    <lineage>
        <taxon>Eukaryota</taxon>
        <taxon>Metazoa</taxon>
        <taxon>Ecdysozoa</taxon>
        <taxon>Nematoda</taxon>
        <taxon>Chromadorea</taxon>
        <taxon>Rhabditida</taxon>
        <taxon>Tylenchina</taxon>
        <taxon>Panagrolaimomorpha</taxon>
        <taxon>Strongyloidoidea</taxon>
        <taxon>Steinernematidae</taxon>
        <taxon>Steinernema</taxon>
    </lineage>
</organism>
<protein>
    <submittedName>
        <fullName evidence="1">Uncharacterized protein</fullName>
    </submittedName>
</protein>
<name>A0A4U5N133_STECR</name>
<dbReference type="EMBL" id="AZBU02000005">
    <property type="protein sequence ID" value="TKR76039.1"/>
    <property type="molecule type" value="Genomic_DNA"/>
</dbReference>
<gene>
    <name evidence="1" type="ORF">L596_017240</name>
</gene>
<proteinExistence type="predicted"/>
<dbReference type="AlphaFoldDB" id="A0A4U5N133"/>
<evidence type="ECO:0000313" key="1">
    <source>
        <dbReference type="EMBL" id="TKR76039.1"/>
    </source>
</evidence>
<dbReference type="OrthoDB" id="10676872at2759"/>
<reference evidence="1 2" key="2">
    <citation type="journal article" date="2019" name="G3 (Bethesda)">
        <title>Hybrid Assembly of the Genome of the Entomopathogenic Nematode Steinernema carpocapsae Identifies the X-Chromosome.</title>
        <authorList>
            <person name="Serra L."/>
            <person name="Macchietto M."/>
            <person name="Macias-Munoz A."/>
            <person name="McGill C.J."/>
            <person name="Rodriguez I.M."/>
            <person name="Rodriguez B."/>
            <person name="Murad R."/>
            <person name="Mortazavi A."/>
        </authorList>
    </citation>
    <scope>NUCLEOTIDE SEQUENCE [LARGE SCALE GENOMIC DNA]</scope>
    <source>
        <strain evidence="1 2">ALL</strain>
    </source>
</reference>